<keyword evidence="1" id="KW-0812">Transmembrane</keyword>
<dbReference type="Proteomes" id="UP000276345">
    <property type="component" value="Chromosome"/>
</dbReference>
<dbReference type="EMBL" id="LR134142">
    <property type="protein sequence ID" value="VEA06622.1"/>
    <property type="molecule type" value="Genomic_DNA"/>
</dbReference>
<evidence type="ECO:0000313" key="3">
    <source>
        <dbReference type="Proteomes" id="UP000276345"/>
    </source>
</evidence>
<organism evidence="2 3">
    <name type="scientific">Salmonella enterica subsp. enterica serovar Sanjuan</name>
    <dbReference type="NCBI Taxonomy" id="1160765"/>
    <lineage>
        <taxon>Bacteria</taxon>
        <taxon>Pseudomonadati</taxon>
        <taxon>Pseudomonadota</taxon>
        <taxon>Gammaproteobacteria</taxon>
        <taxon>Enterobacterales</taxon>
        <taxon>Enterobacteriaceae</taxon>
        <taxon>Salmonella</taxon>
    </lineage>
</organism>
<feature type="transmembrane region" description="Helical" evidence="1">
    <location>
        <begin position="12"/>
        <end position="30"/>
    </location>
</feature>
<keyword evidence="1" id="KW-1133">Transmembrane helix</keyword>
<reference evidence="2 3" key="1">
    <citation type="submission" date="2018-12" db="EMBL/GenBank/DDBJ databases">
        <authorList>
            <consortium name="Pathogen Informatics"/>
        </authorList>
    </citation>
    <scope>NUCLEOTIDE SEQUENCE [LARGE SCALE GENOMIC DNA]</scope>
    <source>
        <strain evidence="2 3">NCTC7406</strain>
    </source>
</reference>
<evidence type="ECO:0000313" key="2">
    <source>
        <dbReference type="EMBL" id="VEA06622.1"/>
    </source>
</evidence>
<evidence type="ECO:0000256" key="1">
    <source>
        <dbReference type="SAM" id="Phobius"/>
    </source>
</evidence>
<name>A0A3S4FI89_SALET</name>
<proteinExistence type="predicted"/>
<protein>
    <submittedName>
        <fullName evidence="2">Uncharacterized protein</fullName>
    </submittedName>
</protein>
<sequence>MYIICKSYVQYKFDSIFVRYLMLSYLLSWFNNWL</sequence>
<dbReference type="AlphaFoldDB" id="A0A3S4FI89"/>
<gene>
    <name evidence="2" type="ORF">NCTC7406_02557</name>
</gene>
<accession>A0A3S4FI89</accession>
<keyword evidence="1" id="KW-0472">Membrane</keyword>